<feature type="compositionally biased region" description="Basic and acidic residues" evidence="1">
    <location>
        <begin position="177"/>
        <end position="196"/>
    </location>
</feature>
<reference evidence="3 4" key="1">
    <citation type="submission" date="2017-12" db="EMBL/GenBank/DDBJ databases">
        <title>Sequencing, de novo assembly and annotation of complete genome of a new Thraustochytrid species, strain FCC1311.</title>
        <authorList>
            <person name="Sedici K."/>
            <person name="Godart F."/>
            <person name="Aiese Cigliano R."/>
            <person name="Sanseverino W."/>
            <person name="Barakat M."/>
            <person name="Ortet P."/>
            <person name="Marechal E."/>
            <person name="Cagnac O."/>
            <person name="Amato A."/>
        </authorList>
    </citation>
    <scope>NUCLEOTIDE SEQUENCE [LARGE SCALE GENOMIC DNA]</scope>
</reference>
<dbReference type="PANTHER" id="PTHR21534:SF0">
    <property type="entry name" value="KATANIN-INTERACTING PROTEIN"/>
    <property type="match status" value="1"/>
</dbReference>
<evidence type="ECO:0000313" key="3">
    <source>
        <dbReference type="EMBL" id="GBG25811.1"/>
    </source>
</evidence>
<proteinExistence type="predicted"/>
<feature type="region of interest" description="Disordered" evidence="1">
    <location>
        <begin position="124"/>
        <end position="196"/>
    </location>
</feature>
<dbReference type="Proteomes" id="UP000241890">
    <property type="component" value="Unassembled WGS sequence"/>
</dbReference>
<feature type="region of interest" description="Disordered" evidence="1">
    <location>
        <begin position="1"/>
        <end position="110"/>
    </location>
</feature>
<dbReference type="AlphaFoldDB" id="A0A2R5GCC2"/>
<feature type="region of interest" description="Disordered" evidence="1">
    <location>
        <begin position="274"/>
        <end position="385"/>
    </location>
</feature>
<sequence length="944" mass="103469">MDDNVHRNLRELQERNRLRREEEKRRVSEEEKRKRELERGFVTHFSGANSHSRAKPNHPLATNSRTTSSVSRRRNVGHPVKNAASKADSRRHSSVLGNVGSQVAAQRNRRQWGRVVEPEFLKPANLPPASRVTAKSSTKSSLTSTSNSETLNDENSLSTNAQPSARAHVTKSGKSSRPRDPAALHESLNERIVHVDDLEDYPDDFETMVESGGEDDGDLQSLPEILEILESPQRSSDDAYEASLLSKSMSLSMSMSMSMGLNFSRLAAWRRGRGNAEDKDKDRTARHRRSPSNSSSSSCNGRSPDIDDLEAGRRVHRSPGKRSSGVDVEKKGNRTVPHVKVLLSPTKDNLNTSALSAAAQAKAKGEHHKVRSGSRSRVPSKSASAPVDLDVSSSFLSPLDETSTHFEAARHGQPSDVLQNISEAQSPKGLSSSFIRDKPVTVRSSPIYNRSLGASAASLSGLLESSLSMSDEQWERALEGTSIRARGSNRASSANADSRALSKSMCLDRSSSSKTRSAGHLGSRTQHMRVAPRGRRLRFNFVETWGDIYYMGLTGLALLVRKEDGNLTEKYPLRKRIKACPPDINVSGHSGDPRTLDKVIDGWNNTSSEHHMWLIEFNPNEDHTLEIDLGSRHFALAGIRVWNYNKNIEDTRRGVRTAHVTLDGMALSPPQGLTFRRSPGTDEVDFGQTILFEMEADAAAGASDALSESVIAIEEKEMSGADKKLAGPRSSSASNRNAWLGGDGFRDVLRPPQSVPTGARGAALLHQRLQQDWEVPLLPCGFVLRFDFLASQGDPQWVGLDGLELYDAAGAAMDVRSLGGRLLAPGKGEMNPAWRKPWSAKLAPPDAARPARLYVVFDRPVTLGAITFANFSAQPARGVGEVAVFLDSLIIFHGELRSAQVSRTQSVVFTPQSSVLGRVEQDGDICYCGEKEQSVMFIDNYRSV</sequence>
<feature type="compositionally biased region" description="Basic and acidic residues" evidence="1">
    <location>
        <begin position="1"/>
        <end position="41"/>
    </location>
</feature>
<comment type="caution">
    <text evidence="3">The sequence shown here is derived from an EMBL/GenBank/DDBJ whole genome shotgun (WGS) entry which is preliminary data.</text>
</comment>
<evidence type="ECO:0000259" key="2">
    <source>
        <dbReference type="Pfam" id="PF14652"/>
    </source>
</evidence>
<feature type="region of interest" description="Disordered" evidence="1">
    <location>
        <begin position="485"/>
        <end position="529"/>
    </location>
</feature>
<keyword evidence="4" id="KW-1185">Reference proteome</keyword>
<feature type="compositionally biased region" description="Low complexity" evidence="1">
    <location>
        <begin position="353"/>
        <end position="362"/>
    </location>
</feature>
<feature type="compositionally biased region" description="Basic residues" evidence="1">
    <location>
        <begin position="365"/>
        <end position="374"/>
    </location>
</feature>
<feature type="compositionally biased region" description="Polar residues" evidence="1">
    <location>
        <begin position="95"/>
        <end position="105"/>
    </location>
</feature>
<feature type="compositionally biased region" description="Low complexity" evidence="1">
    <location>
        <begin position="135"/>
        <end position="158"/>
    </location>
</feature>
<protein>
    <submittedName>
        <fullName evidence="3">Protein KIAA0556</fullName>
    </submittedName>
</protein>
<feature type="domain" description="KATNIP" evidence="2">
    <location>
        <begin position="539"/>
        <end position="699"/>
    </location>
</feature>
<dbReference type="PANTHER" id="PTHR21534">
    <property type="entry name" value="KATANIN-INTERACTING PROTEIN"/>
    <property type="match status" value="1"/>
</dbReference>
<gene>
    <name evidence="3" type="ORF">FCC1311_020302</name>
</gene>
<evidence type="ECO:0000256" key="1">
    <source>
        <dbReference type="SAM" id="MobiDB-lite"/>
    </source>
</evidence>
<organism evidence="3 4">
    <name type="scientific">Hondaea fermentalgiana</name>
    <dbReference type="NCBI Taxonomy" id="2315210"/>
    <lineage>
        <taxon>Eukaryota</taxon>
        <taxon>Sar</taxon>
        <taxon>Stramenopiles</taxon>
        <taxon>Bigyra</taxon>
        <taxon>Labyrinthulomycetes</taxon>
        <taxon>Thraustochytrida</taxon>
        <taxon>Thraustochytriidae</taxon>
        <taxon>Hondaea</taxon>
    </lineage>
</organism>
<name>A0A2R5GCC2_9STRA</name>
<feature type="compositionally biased region" description="Basic and acidic residues" evidence="1">
    <location>
        <begin position="274"/>
        <end position="283"/>
    </location>
</feature>
<dbReference type="Pfam" id="PF14652">
    <property type="entry name" value="DUF4457"/>
    <property type="match status" value="3"/>
</dbReference>
<accession>A0A2R5GCC2</accession>
<dbReference type="InterPro" id="IPR027859">
    <property type="entry name" value="KATNIP_dom"/>
</dbReference>
<feature type="domain" description="KATNIP" evidence="2">
    <location>
        <begin position="838"/>
        <end position="898"/>
    </location>
</feature>
<feature type="compositionally biased region" description="Low complexity" evidence="1">
    <location>
        <begin position="485"/>
        <end position="499"/>
    </location>
</feature>
<dbReference type="InParanoid" id="A0A2R5GCC2"/>
<dbReference type="OrthoDB" id="304622at2759"/>
<evidence type="ECO:0000313" key="4">
    <source>
        <dbReference type="Proteomes" id="UP000241890"/>
    </source>
</evidence>
<dbReference type="InterPro" id="IPR026704">
    <property type="entry name" value="KATNIP"/>
</dbReference>
<feature type="compositionally biased region" description="Low complexity" evidence="1">
    <location>
        <begin position="291"/>
        <end position="303"/>
    </location>
</feature>
<feature type="domain" description="KATNIP" evidence="2">
    <location>
        <begin position="766"/>
        <end position="815"/>
    </location>
</feature>
<dbReference type="EMBL" id="BEYU01000015">
    <property type="protein sequence ID" value="GBG25811.1"/>
    <property type="molecule type" value="Genomic_DNA"/>
</dbReference>